<dbReference type="EMBL" id="JAVDPY010000009">
    <property type="protein sequence ID" value="MDR6335887.1"/>
    <property type="molecule type" value="Genomic_DNA"/>
</dbReference>
<dbReference type="AlphaFoldDB" id="A0A9W6FNV6"/>
<keyword evidence="1" id="KW-0472">Membrane</keyword>
<evidence type="ECO:0000313" key="4">
    <source>
        <dbReference type="Proteomes" id="UP001144397"/>
    </source>
</evidence>
<keyword evidence="5" id="KW-1185">Reference proteome</keyword>
<dbReference type="Proteomes" id="UP001245370">
    <property type="component" value="Unassembled WGS sequence"/>
</dbReference>
<gene>
    <name evidence="3" type="ORF">GGQ86_004385</name>
    <name evidence="2" type="ORF">XFLAVUS301_40520</name>
</gene>
<feature type="transmembrane region" description="Helical" evidence="1">
    <location>
        <begin position="102"/>
        <end position="128"/>
    </location>
</feature>
<dbReference type="EMBL" id="BSDO01000007">
    <property type="protein sequence ID" value="GLI24378.1"/>
    <property type="molecule type" value="Genomic_DNA"/>
</dbReference>
<keyword evidence="1" id="KW-1133">Transmembrane helix</keyword>
<reference evidence="3 5" key="2">
    <citation type="submission" date="2023-07" db="EMBL/GenBank/DDBJ databases">
        <title>Genomic Encyclopedia of Type Strains, Phase IV (KMG-IV): sequencing the most valuable type-strain genomes for metagenomic binning, comparative biology and taxonomic classification.</title>
        <authorList>
            <person name="Goeker M."/>
        </authorList>
    </citation>
    <scope>NUCLEOTIDE SEQUENCE [LARGE SCALE GENOMIC DNA]</scope>
    <source>
        <strain evidence="3 5">DSM 338</strain>
    </source>
</reference>
<protein>
    <submittedName>
        <fullName evidence="2 3">Membrane protein</fullName>
    </submittedName>
</protein>
<proteinExistence type="predicted"/>
<evidence type="ECO:0000313" key="2">
    <source>
        <dbReference type="EMBL" id="GLI24378.1"/>
    </source>
</evidence>
<dbReference type="InterPro" id="IPR018681">
    <property type="entry name" value="DUF2165_transmembrane"/>
</dbReference>
<dbReference type="GeneID" id="95764824"/>
<comment type="caution">
    <text evidence="2">The sequence shown here is derived from an EMBL/GenBank/DDBJ whole genome shotgun (WGS) entry which is preliminary data.</text>
</comment>
<reference evidence="2" key="1">
    <citation type="submission" date="2022-12" db="EMBL/GenBank/DDBJ databases">
        <title>Reference genome sequencing for broad-spectrum identification of bacterial and archaeal isolates by mass spectrometry.</title>
        <authorList>
            <person name="Sekiguchi Y."/>
            <person name="Tourlousse D.M."/>
        </authorList>
    </citation>
    <scope>NUCLEOTIDE SEQUENCE</scope>
    <source>
        <strain evidence="2">301</strain>
    </source>
</reference>
<feature type="transmembrane region" description="Helical" evidence="1">
    <location>
        <begin position="66"/>
        <end position="90"/>
    </location>
</feature>
<dbReference type="RefSeq" id="WP_281809153.1">
    <property type="nucleotide sequence ID" value="NZ_BSDO01000007.1"/>
</dbReference>
<organism evidence="2 4">
    <name type="scientific">Xanthobacter flavus</name>
    <dbReference type="NCBI Taxonomy" id="281"/>
    <lineage>
        <taxon>Bacteria</taxon>
        <taxon>Pseudomonadati</taxon>
        <taxon>Pseudomonadota</taxon>
        <taxon>Alphaproteobacteria</taxon>
        <taxon>Hyphomicrobiales</taxon>
        <taxon>Xanthobacteraceae</taxon>
        <taxon>Xanthobacter</taxon>
    </lineage>
</organism>
<evidence type="ECO:0000256" key="1">
    <source>
        <dbReference type="SAM" id="Phobius"/>
    </source>
</evidence>
<accession>A0A9W6FNV6</accession>
<evidence type="ECO:0000313" key="5">
    <source>
        <dbReference type="Proteomes" id="UP001245370"/>
    </source>
</evidence>
<dbReference type="Pfam" id="PF09933">
    <property type="entry name" value="DUF2165"/>
    <property type="match status" value="1"/>
</dbReference>
<keyword evidence="1" id="KW-0812">Transmembrane</keyword>
<dbReference type="Proteomes" id="UP001144397">
    <property type="component" value="Unassembled WGS sequence"/>
</dbReference>
<name>A0A9W6FNV6_XANFL</name>
<feature type="transmembrane region" description="Helical" evidence="1">
    <location>
        <begin position="140"/>
        <end position="158"/>
    </location>
</feature>
<sequence length="164" mass="17997">MVLIRLCKIALVATIAVFFTLVAFGNITDYGTNWAFVQHVLAMDTIFPDSTLRWRAITDERLQTAGYVAIIATEGAIALVLWAGVTRMLAAMRTPGFRRARATAVLGLTLGILLYGGGFVVIGGEWFAMWQSKTWNGQSTAFAFIGWISAVLIILLLPEQEEEP</sequence>
<evidence type="ECO:0000313" key="3">
    <source>
        <dbReference type="EMBL" id="MDR6335887.1"/>
    </source>
</evidence>